<protein>
    <submittedName>
        <fullName evidence="1">Uncharacterized protein</fullName>
    </submittedName>
</protein>
<dbReference type="EMBL" id="AANZ01000008">
    <property type="protein sequence ID" value="EAQ80549.1"/>
    <property type="molecule type" value="Genomic_DNA"/>
</dbReference>
<evidence type="ECO:0000313" key="2">
    <source>
        <dbReference type="Proteomes" id="UP000004358"/>
    </source>
</evidence>
<organism evidence="1 2">
    <name type="scientific">Blastopirellula marina DSM 3645</name>
    <dbReference type="NCBI Taxonomy" id="314230"/>
    <lineage>
        <taxon>Bacteria</taxon>
        <taxon>Pseudomonadati</taxon>
        <taxon>Planctomycetota</taxon>
        <taxon>Planctomycetia</taxon>
        <taxon>Pirellulales</taxon>
        <taxon>Pirellulaceae</taxon>
        <taxon>Blastopirellula</taxon>
    </lineage>
</organism>
<comment type="caution">
    <text evidence="1">The sequence shown here is derived from an EMBL/GenBank/DDBJ whole genome shotgun (WGS) entry which is preliminary data.</text>
</comment>
<sequence length="498" mass="55704">MSTSQTINHPTYYLEDYGQYMSFDSDATIFEEWLWTERLTTIAKSDGTVAAVKLRESLLSPSPRRANRGLIELIEYLAHEHNLTVQRRLMTRPRNRLPMPAQVASFVSWPPSSHVHELVHDHDSGLIYLGRRVGREQIIAELTRAFPSSTFAIMVATNQQADKVQAKLKGWGIDAQKVNERRGASGAGRCSIGLFRALQAREVEFEKRDVIIAYDALETISENGQMLLTIPDVCGRLFGLLDHDANRMQRQSDLLASTFGFRQAIVPMHGRRPVDVRTAFIRKRFSDTAAQTAYQAKRNGIWYNNDRNQMLTSLACGLAEGNGEKVSRYLNATNIGLCCNAQHRVALLTDSIEHLAQLATTIESWPIRVSASVDLTGLPAEKQRLMVRGTQRWVDGQTLLATPGGLANIQPGTFDAILWAGGGPGLPPIPSSQLTTARHSPRSLYVIDVKDRHHSQLRRWSHARQKACLDAGWIDGAECPVQAAFQAFLERRNQEVFV</sequence>
<dbReference type="AlphaFoldDB" id="A3ZS91"/>
<reference evidence="1 2" key="1">
    <citation type="submission" date="2006-02" db="EMBL/GenBank/DDBJ databases">
        <authorList>
            <person name="Amann R."/>
            <person name="Ferriera S."/>
            <person name="Johnson J."/>
            <person name="Kravitz S."/>
            <person name="Halpern A."/>
            <person name="Remington K."/>
            <person name="Beeson K."/>
            <person name="Tran B."/>
            <person name="Rogers Y.-H."/>
            <person name="Friedman R."/>
            <person name="Venter J.C."/>
        </authorList>
    </citation>
    <scope>NUCLEOTIDE SEQUENCE [LARGE SCALE GENOMIC DNA]</scope>
    <source>
        <strain evidence="1 2">DSM 3645</strain>
    </source>
</reference>
<dbReference type="RefSeq" id="WP_002650783.1">
    <property type="nucleotide sequence ID" value="NZ_CH672376.1"/>
</dbReference>
<proteinExistence type="predicted"/>
<accession>A3ZS91</accession>
<dbReference type="eggNOG" id="ENOG502ZMEA">
    <property type="taxonomic scope" value="Bacteria"/>
</dbReference>
<gene>
    <name evidence="1" type="ORF">DSM3645_14425</name>
</gene>
<name>A3ZS91_9BACT</name>
<dbReference type="Proteomes" id="UP000004358">
    <property type="component" value="Unassembled WGS sequence"/>
</dbReference>
<evidence type="ECO:0000313" key="1">
    <source>
        <dbReference type="EMBL" id="EAQ80549.1"/>
    </source>
</evidence>
<dbReference type="HOGENOM" id="CLU_547100_0_0_0"/>
<dbReference type="OrthoDB" id="301484at2"/>